<reference evidence="8" key="1">
    <citation type="submission" date="2020-11" db="EMBL/GenBank/DDBJ databases">
        <authorList>
            <consortium name="DOE Joint Genome Institute"/>
            <person name="Ahrendt S."/>
            <person name="Riley R."/>
            <person name="Andreopoulos W."/>
            <person name="Labutti K."/>
            <person name="Pangilinan J."/>
            <person name="Ruiz-Duenas F.J."/>
            <person name="Barrasa J.M."/>
            <person name="Sanchez-Garcia M."/>
            <person name="Camarero S."/>
            <person name="Miyauchi S."/>
            <person name="Serrano A."/>
            <person name="Linde D."/>
            <person name="Babiker R."/>
            <person name="Drula E."/>
            <person name="Ayuso-Fernandez I."/>
            <person name="Pacheco R."/>
            <person name="Padilla G."/>
            <person name="Ferreira P."/>
            <person name="Barriuso J."/>
            <person name="Kellner H."/>
            <person name="Castanera R."/>
            <person name="Alfaro M."/>
            <person name="Ramirez L."/>
            <person name="Pisabarro A.G."/>
            <person name="Kuo A."/>
            <person name="Tritt A."/>
            <person name="Lipzen A."/>
            <person name="He G."/>
            <person name="Yan M."/>
            <person name="Ng V."/>
            <person name="Cullen D."/>
            <person name="Martin F."/>
            <person name="Rosso M.-N."/>
            <person name="Henrissat B."/>
            <person name="Hibbett D."/>
            <person name="Martinez A.T."/>
            <person name="Grigoriev I.V."/>
        </authorList>
    </citation>
    <scope>NUCLEOTIDE SEQUENCE</scope>
    <source>
        <strain evidence="8">CBS 506.95</strain>
    </source>
</reference>
<dbReference type="InterPro" id="IPR029058">
    <property type="entry name" value="AB_hydrolase_fold"/>
</dbReference>
<dbReference type="GO" id="GO:0000324">
    <property type="term" value="C:fungal-type vacuole"/>
    <property type="evidence" value="ECO:0007669"/>
    <property type="project" value="TreeGrafter"/>
</dbReference>
<sequence>MSISKVKLFLWGLLGFAAVVASSQIPLNGANAFTQYDDGLFAPLEDLSRLSDLHFTTFGHPAFPGHSIRMKRSESAFCDKTVKSYTGYIDKYNHHIFFYFFESRNDPDKDDVIFWTNGGPGGSSSLGLFMELGPCRIVDEKQTKYHPESWNSNANIFFVDQPVGVGYSYADYGDPVGTTEEAAKDIAAFVAIFFQNFSKFQGRPFHMAGESYGGRYIPLFASAVYDQNPRLIEAGLAPINLTSIMIGNGLTNILQMFDGRYKMACTVGASTQVVDIQTCVGMKQALSRCERWLQASCYDTFDDVACQAAFSFCSSAIDGPYEITGKNPYDVTKDCIGELEDTICYPIVSDIVRYLSRKDVRDQLGVDSSLPSNFSAIGWDVNRAFTLHHDELRPSYLYVAQLLERGVKALIYVGANDWICNWIGNEAWTLDLEWSQQEEFNGQVLRDWKVDGKVAGQTRSAGGLTFATVLGAGHMVPYDKPKEALELLTRWLSKTEL</sequence>
<dbReference type="EC" id="3.4.16.-" evidence="7"/>
<keyword evidence="4 7" id="KW-0732">Signal</keyword>
<name>A0A9P6EDM1_9AGAR</name>
<proteinExistence type="inferred from homology"/>
<dbReference type="GO" id="GO:0006508">
    <property type="term" value="P:proteolysis"/>
    <property type="evidence" value="ECO:0007669"/>
    <property type="project" value="UniProtKB-KW"/>
</dbReference>
<dbReference type="SUPFAM" id="SSF53474">
    <property type="entry name" value="alpha/beta-Hydrolases"/>
    <property type="match status" value="1"/>
</dbReference>
<evidence type="ECO:0000256" key="7">
    <source>
        <dbReference type="RuleBase" id="RU361156"/>
    </source>
</evidence>
<comment type="caution">
    <text evidence="8">The sequence shown here is derived from an EMBL/GenBank/DDBJ whole genome shotgun (WGS) entry which is preliminary data.</text>
</comment>
<keyword evidence="9" id="KW-1185">Reference proteome</keyword>
<evidence type="ECO:0000313" key="9">
    <source>
        <dbReference type="Proteomes" id="UP000807306"/>
    </source>
</evidence>
<feature type="chain" id="PRO_5040535929" description="Carboxypeptidase" evidence="7">
    <location>
        <begin position="23"/>
        <end position="497"/>
    </location>
</feature>
<evidence type="ECO:0000256" key="1">
    <source>
        <dbReference type="ARBA" id="ARBA00009431"/>
    </source>
</evidence>
<dbReference type="Pfam" id="PF00450">
    <property type="entry name" value="Peptidase_S10"/>
    <property type="match status" value="1"/>
</dbReference>
<dbReference type="EMBL" id="MU157864">
    <property type="protein sequence ID" value="KAF9527152.1"/>
    <property type="molecule type" value="Genomic_DNA"/>
</dbReference>
<dbReference type="PRINTS" id="PR00724">
    <property type="entry name" value="CRBOXYPTASEC"/>
</dbReference>
<dbReference type="InterPro" id="IPR001563">
    <property type="entry name" value="Peptidase_S10"/>
</dbReference>
<dbReference type="PANTHER" id="PTHR11802:SF113">
    <property type="entry name" value="SERINE CARBOXYPEPTIDASE CTSA-4.1"/>
    <property type="match status" value="1"/>
</dbReference>
<dbReference type="GO" id="GO:0004185">
    <property type="term" value="F:serine-type carboxypeptidase activity"/>
    <property type="evidence" value="ECO:0007669"/>
    <property type="project" value="UniProtKB-UniRule"/>
</dbReference>
<dbReference type="OrthoDB" id="443318at2759"/>
<evidence type="ECO:0000256" key="5">
    <source>
        <dbReference type="ARBA" id="ARBA00022801"/>
    </source>
</evidence>
<dbReference type="Gene3D" id="3.40.50.1820">
    <property type="entry name" value="alpha/beta hydrolase"/>
    <property type="match status" value="1"/>
</dbReference>
<dbReference type="InterPro" id="IPR018202">
    <property type="entry name" value="Ser_caboxypep_ser_AS"/>
</dbReference>
<dbReference type="AlphaFoldDB" id="A0A9P6EDM1"/>
<keyword evidence="2 7" id="KW-0121">Carboxypeptidase</keyword>
<keyword evidence="3 7" id="KW-0645">Protease</keyword>
<keyword evidence="6" id="KW-0325">Glycoprotein</keyword>
<comment type="similarity">
    <text evidence="1 7">Belongs to the peptidase S10 family.</text>
</comment>
<evidence type="ECO:0000256" key="2">
    <source>
        <dbReference type="ARBA" id="ARBA00022645"/>
    </source>
</evidence>
<evidence type="ECO:0000313" key="8">
    <source>
        <dbReference type="EMBL" id="KAF9527152.1"/>
    </source>
</evidence>
<dbReference type="PROSITE" id="PS00560">
    <property type="entry name" value="CARBOXYPEPT_SER_HIS"/>
    <property type="match status" value="1"/>
</dbReference>
<gene>
    <name evidence="8" type="ORF">CPB83DRAFT_856838</name>
</gene>
<feature type="signal peptide" evidence="7">
    <location>
        <begin position="1"/>
        <end position="22"/>
    </location>
</feature>
<evidence type="ECO:0000256" key="3">
    <source>
        <dbReference type="ARBA" id="ARBA00022670"/>
    </source>
</evidence>
<dbReference type="Proteomes" id="UP000807306">
    <property type="component" value="Unassembled WGS sequence"/>
</dbReference>
<dbReference type="InterPro" id="IPR033124">
    <property type="entry name" value="Ser_caboxypep_his_AS"/>
</dbReference>
<dbReference type="PROSITE" id="PS00131">
    <property type="entry name" value="CARBOXYPEPT_SER_SER"/>
    <property type="match status" value="1"/>
</dbReference>
<keyword evidence="5 7" id="KW-0378">Hydrolase</keyword>
<organism evidence="8 9">
    <name type="scientific">Crepidotus variabilis</name>
    <dbReference type="NCBI Taxonomy" id="179855"/>
    <lineage>
        <taxon>Eukaryota</taxon>
        <taxon>Fungi</taxon>
        <taxon>Dikarya</taxon>
        <taxon>Basidiomycota</taxon>
        <taxon>Agaricomycotina</taxon>
        <taxon>Agaricomycetes</taxon>
        <taxon>Agaricomycetidae</taxon>
        <taxon>Agaricales</taxon>
        <taxon>Agaricineae</taxon>
        <taxon>Crepidotaceae</taxon>
        <taxon>Crepidotus</taxon>
    </lineage>
</organism>
<evidence type="ECO:0000256" key="4">
    <source>
        <dbReference type="ARBA" id="ARBA00022729"/>
    </source>
</evidence>
<accession>A0A9P6EDM1</accession>
<dbReference type="PANTHER" id="PTHR11802">
    <property type="entry name" value="SERINE PROTEASE FAMILY S10 SERINE CARBOXYPEPTIDASE"/>
    <property type="match status" value="1"/>
</dbReference>
<protein>
    <recommendedName>
        <fullName evidence="7">Carboxypeptidase</fullName>
        <ecNumber evidence="7">3.4.16.-</ecNumber>
    </recommendedName>
</protein>
<evidence type="ECO:0000256" key="6">
    <source>
        <dbReference type="ARBA" id="ARBA00023180"/>
    </source>
</evidence>
<dbReference type="Gene3D" id="1.10.287.410">
    <property type="match status" value="1"/>
</dbReference>